<dbReference type="AlphaFoldDB" id="A0A5B9MBM1"/>
<reference evidence="1 2" key="1">
    <citation type="submission" date="2019-02" db="EMBL/GenBank/DDBJ databases">
        <title>Planctomycetal bacteria perform biofilm scaping via a novel small molecule.</title>
        <authorList>
            <person name="Jeske O."/>
            <person name="Boedeker C."/>
            <person name="Wiegand S."/>
            <person name="Breitling P."/>
            <person name="Kallscheuer N."/>
            <person name="Jogler M."/>
            <person name="Rohde M."/>
            <person name="Petersen J."/>
            <person name="Medema M.H."/>
            <person name="Surup F."/>
            <person name="Jogler C."/>
        </authorList>
    </citation>
    <scope>NUCLEOTIDE SEQUENCE [LARGE SCALE GENOMIC DNA]</scope>
    <source>
        <strain evidence="1 2">Mal15</strain>
    </source>
</reference>
<dbReference type="KEGG" id="smam:Mal15_21910"/>
<name>A0A5B9MBM1_9BACT</name>
<dbReference type="Proteomes" id="UP000321353">
    <property type="component" value="Chromosome"/>
</dbReference>
<organism evidence="1 2">
    <name type="scientific">Stieleria maiorica</name>
    <dbReference type="NCBI Taxonomy" id="2795974"/>
    <lineage>
        <taxon>Bacteria</taxon>
        <taxon>Pseudomonadati</taxon>
        <taxon>Planctomycetota</taxon>
        <taxon>Planctomycetia</taxon>
        <taxon>Pirellulales</taxon>
        <taxon>Pirellulaceae</taxon>
        <taxon>Stieleria</taxon>
    </lineage>
</organism>
<dbReference type="RefSeq" id="WP_147867704.1">
    <property type="nucleotide sequence ID" value="NZ_CP036264.1"/>
</dbReference>
<keyword evidence="2" id="KW-1185">Reference proteome</keyword>
<proteinExistence type="predicted"/>
<dbReference type="EMBL" id="CP036264">
    <property type="protein sequence ID" value="QEF98143.1"/>
    <property type="molecule type" value="Genomic_DNA"/>
</dbReference>
<sequence length="427" mass="47311">MGDCLSGSGCCCVDLTVTEGDNESKWERTDDSGVTTVTILVPIDICNFRFWFQGEQPEVNPTPAADFDFDGTATILFLESPSDDDADAIGTITFQNEAAWDYVGGSYPYDRKSGFTLPFWEPTWSLAWHSGEATINEGDPTAGTCEIDVDDWGFASIQTLNHSGSVFDGLRLESYDGVLLLGTDSSNSNTQIWPEAGVATQVWWKGGPAVTDVETLSGQPCVFARPGCTSRKVYVRYKTEGDFTATNTSFILQSVNDPGEETCRTESSYYDPTDEEGNCETPTDTCLVLPTRQSLFVKARLEITDWDGTGPTGGHDIDEVLWLKRPSTEERHKCWAEQLLKLHGEFEFAPGNYYGWWYVIFAELVCDDGVMVLEVSLRRAGQTMRDAIWHIELDYDVTHPSEIPTRVLNSSNALDTPENSSTVITIN</sequence>
<accession>A0A5B9MBM1</accession>
<protein>
    <submittedName>
        <fullName evidence="1">Uncharacterized protein</fullName>
    </submittedName>
</protein>
<gene>
    <name evidence="1" type="ORF">Mal15_21910</name>
</gene>
<evidence type="ECO:0000313" key="1">
    <source>
        <dbReference type="EMBL" id="QEF98143.1"/>
    </source>
</evidence>
<evidence type="ECO:0000313" key="2">
    <source>
        <dbReference type="Proteomes" id="UP000321353"/>
    </source>
</evidence>